<proteinExistence type="predicted"/>
<dbReference type="Proteomes" id="UP000366945">
    <property type="component" value="Unassembled WGS sequence"/>
</dbReference>
<name>A0A5E4RL81_9BURK</name>
<protein>
    <submittedName>
        <fullName evidence="1">Uncharacterized protein</fullName>
    </submittedName>
</protein>
<keyword evidence="2" id="KW-1185">Reference proteome</keyword>
<evidence type="ECO:0000313" key="2">
    <source>
        <dbReference type="Proteomes" id="UP000366945"/>
    </source>
</evidence>
<accession>A0A5E4RL81</accession>
<dbReference type="AlphaFoldDB" id="A0A5E4RL81"/>
<gene>
    <name evidence="1" type="ORF">PPN31114_00236</name>
</gene>
<reference evidence="1 2" key="1">
    <citation type="submission" date="2019-08" db="EMBL/GenBank/DDBJ databases">
        <authorList>
            <person name="Peeters C."/>
        </authorList>
    </citation>
    <scope>NUCLEOTIDE SEQUENCE [LARGE SCALE GENOMIC DNA]</scope>
    <source>
        <strain evidence="1 2">LMG 31114</strain>
    </source>
</reference>
<evidence type="ECO:0000313" key="1">
    <source>
        <dbReference type="EMBL" id="VVD63703.1"/>
    </source>
</evidence>
<sequence>MLPTEVVLACASRCVAEPLGNIGDHIVPHRGNDLLRLDPTNIQTLCKLHHDSEKQRAERSQ</sequence>
<organism evidence="1 2">
    <name type="scientific">Pandoraea pneumonica</name>
    <dbReference type="NCBI Taxonomy" id="2508299"/>
    <lineage>
        <taxon>Bacteria</taxon>
        <taxon>Pseudomonadati</taxon>
        <taxon>Pseudomonadota</taxon>
        <taxon>Betaproteobacteria</taxon>
        <taxon>Burkholderiales</taxon>
        <taxon>Burkholderiaceae</taxon>
        <taxon>Pandoraea</taxon>
    </lineage>
</organism>
<dbReference type="EMBL" id="CABPSK010000001">
    <property type="protein sequence ID" value="VVD63703.1"/>
    <property type="molecule type" value="Genomic_DNA"/>
</dbReference>